<evidence type="ECO:0000256" key="12">
    <source>
        <dbReference type="SAM" id="MobiDB-lite"/>
    </source>
</evidence>
<evidence type="ECO:0000256" key="6">
    <source>
        <dbReference type="ARBA" id="ARBA00022617"/>
    </source>
</evidence>
<sequence length="2530" mass="279109">MQRLGPSHPKMSETVWSRTLHLSTWCAFNLVFVFLCCSCVLPSTHSQSYTAAGRIFVPQDQSRITGVSPSHHGSSNAVLQRSTRSADPQHRVLFGGDELPSRRFQARSLDVSAVPRENDFFEPLPSYSPEPDLNREAPVLWSDAVRLEQEARSRARAFEGSSDGGHVLVEDVNFVPGRRTLARGRVPPAVAEGRAVRGGGESPVNQLNGQASVIDALKTLANVQVAEDAPLRTKTIQEHKRDRRRKVEEHRPKVEVAPITTSLAPTTTTTTPAPTTTTRQTTTPEPIDVTTTRWQQFQTPNTTLSENRQLFNLNNVAGQLLQHGVNTFLGGFTTTTTTTTTRPDVPIVDRIAEQAVQILGPNLLPEEVVPYVHNFFPRPSELKDFVSTSPVRLQAGRLTVDLPTNQNVEEARPCRTSDGGQGKCLELQNCPALIVNFRQIRRSICFRRLFLPGVCCPSSEHRLSNPSTTTFRPQALIAATTSTHYSPPAPASPSQIAPFVPPSTTRPPEPPTTTTRSLLSNRPLLSQFTNIAQRPPSQVTNQATQLLGELLDIFRPPPGGAPPTASGGNRGESLGGGPPPLLGNGGGAASILGQAASSLLSNAIQQDPPSPNVQARASCGTSNAPFFRVVGGSESRPGEHPFMAAIFLHGRRKTEFWCGATIISPKHILTAAHCTRDSRQRTSINFNDYVRPVCLPDSRMIHDNFLGKRASVIGWGSVKYGGAEATHLRQALLPIWNNGDCDKAYFQKIEDTFMCAGYATGGKDACQGDSGGPLVYNDNGRAVQIGIVSFGNKCAEPGYPGVYTRLTNCQEEQLSLSRGEGTPCTAFNVEFGVCCPIETLSIAPSPEFEGRGFNDLGSISGGILAPRISSYPPRFPEMQFHSIQEACNMGINAVENTKAYEQRLLQYNVQTTSGTSSALHQQLFTTTGQALDKGKDAEKNIEACRHLVNQFNLTPEQALKGLPLISLEGTPLQDTCPRPPDCQVSAISKYRRAILRLCYSYECKDSDQVSFLVFFLSVCICRPPPERLQGGTSESESTPDLETAEYINRNVIHYSHHPHYLKHLPHHFYYVRHHEYPIFGFHEDAFHHSYDDPLALLGFNSFRRSITGTDLPAARLLTTNLVSDVNHPYQQYTLNVMQWGQFLDHDITHTPIHKGANNTGIRCCSNRGNFLTPELQHPACNPIPIAEDDKFFRQKGQVCMEFVRSLPAPRPDCTFGPREQMNQITGFIDGSNVYGSDQEEMQSLRSFRGGRLKITRVNGHDLLPLQVKKKTECTDPERKLFCFHGGDVRANEQIQLTAMHTLWMREHNRLARELSALNPHYNDEDIYQEARRILAAEMQHITYQEWLPLVLGHRFVGKYQLLPAPMGYTYQYNASLDPTITNEFATAAFRFGHTLVQGQMQMWTGAGIVRNLSLHEHQFSPFELYKPETLDLLIRGLCTQPCQHFDRYFTSEVTDRLFERQGNRDLGLDLVALNIQRGRDHGIAGYTAYREVCGLSRARRFEDLLDYIPEDFAGAFQRYYRHVDDIDLFLGGIAERPLEGSLLGPTFTCIVGDQFARLRRGDRFFYEEGGQTGSFSPEQLAEIRKTSLARVICDNSDAIQGLQPLVFIQPSPINEHVHPPRNIDREDEFMDDTGDSSNSTEDTEPQATDTEPPTTDTEPPTTDTEPPTTHTEPPTTHTEPPTTDTEPPTTHTEPPTTDTEPPTTHTEPPTTDTGPPTTDTESPTTDTETPTTDTEPPTNTEPPTTDTEPPTTDTETPTTDTEPPTTDTEPPTEGTTLTSTTTIDQTTTTATEETTTTGETTTPTTEGNIDPCKPDSCFNGGTCVPVDGESFECKCQSNYSEESLCKCFTNEYFDALCEEGDCGGFCERNCNGTGLCCGSGSTVNASLTCEDINECDLIPGLCGDASCDNKNGSYDCSCEVWQTYNETAKTCDDVDDPCGITPSVCTNIGIPGDNVGECQESEDGHFDCKCDNTLGWYDTGAQCGQIDDCKFFLDGCPWICEDKNISLLDNDEPFECKCPKGLEGDDCQDFTDDHEECDGCEGGKCVEFPDGDKACYCPRGYHKEEDKDVCVRDSECADNPCGDNTECVFKMEDDESTLTCSCREGFNQTGEWPLAKCVPSAVCGPSSCHETARCSQNQDGTFSCECYDFEIETGNGNQVQCDRSPASCSNSTIVEECASKNRMCKEYPQGEIPYECICRFPRVPVDDSCVQIGQSTDDENYELFKSNLPLVLEDDPTTEASSWEALEADINESFNLAFSSEGIVSSSVVAVKERSSADTRNKPHPLMLLRQWLEEPQLHFRDTGTVYDVEIAMLFHEPQFSTDEDLISAIKEKLSAPQDGHCILPGGKLVIEETDKDAITANTDFDPCNEAVGPCGSETMFNCEHTPGRSGSFVCKCQAGFRAYSADIDGNDLCEDINECMEDADICKSYVVGGDTTSVECINKPGTHECRCTEEYVEHGGVCRRAVEQEELENAETNLYIVSGVLGGVLLIAIAIGIYYRYNDGQGKEVYWGPPRGYDNEAYEATSRPR</sequence>
<comment type="subcellular location">
    <subcellularLocation>
        <location evidence="2">Secreted</location>
    </subcellularLocation>
</comment>
<dbReference type="InterPro" id="IPR043504">
    <property type="entry name" value="Peptidase_S1_PA_chymotrypsin"/>
</dbReference>
<dbReference type="OrthoDB" id="823504at2759"/>
<evidence type="ECO:0000256" key="4">
    <source>
        <dbReference type="ARBA" id="ARBA00022525"/>
    </source>
</evidence>
<keyword evidence="8" id="KW-1015">Disulfide bond</keyword>
<dbReference type="CDD" id="cd00190">
    <property type="entry name" value="Tryp_SPc"/>
    <property type="match status" value="1"/>
</dbReference>
<dbReference type="Gene3D" id="2.90.20.10">
    <property type="entry name" value="Plasmodium vivax P25 domain"/>
    <property type="match status" value="1"/>
</dbReference>
<dbReference type="SMART" id="SM00020">
    <property type="entry name" value="Tryp_SPc"/>
    <property type="match status" value="1"/>
</dbReference>
<name>A0A7R8ZQ36_9CRUS</name>
<dbReference type="InterPro" id="IPR009003">
    <property type="entry name" value="Peptidase_S1_PA"/>
</dbReference>
<feature type="region of interest" description="Disordered" evidence="12">
    <location>
        <begin position="63"/>
        <end position="87"/>
    </location>
</feature>
<dbReference type="PRINTS" id="PR00457">
    <property type="entry name" value="ANPEROXIDASE"/>
</dbReference>
<keyword evidence="5" id="KW-0575">Peroxidase</keyword>
<comment type="similarity">
    <text evidence="10">Belongs to the peptidase S1 family. CLIP subfamily.</text>
</comment>
<dbReference type="PROSITE" id="PS51888">
    <property type="entry name" value="CLIP"/>
    <property type="match status" value="1"/>
</dbReference>
<feature type="compositionally biased region" description="Pro residues" evidence="12">
    <location>
        <begin position="499"/>
        <end position="511"/>
    </location>
</feature>
<feature type="compositionally biased region" description="Acidic residues" evidence="12">
    <location>
        <begin position="1625"/>
        <end position="1634"/>
    </location>
</feature>
<comment type="similarity">
    <text evidence="3">Belongs to the prostaglandin G/H synthase family.</text>
</comment>
<keyword evidence="7" id="KW-0732">Signal</keyword>
<feature type="compositionally biased region" description="Polar residues" evidence="12">
    <location>
        <begin position="63"/>
        <end position="86"/>
    </location>
</feature>
<dbReference type="SUPFAM" id="SSF48113">
    <property type="entry name" value="Heme-dependent peroxidases"/>
    <property type="match status" value="1"/>
</dbReference>
<dbReference type="Pfam" id="PF03098">
    <property type="entry name" value="An_peroxidase"/>
    <property type="match status" value="1"/>
</dbReference>
<organism evidence="14">
    <name type="scientific">Cyprideis torosa</name>
    <dbReference type="NCBI Taxonomy" id="163714"/>
    <lineage>
        <taxon>Eukaryota</taxon>
        <taxon>Metazoa</taxon>
        <taxon>Ecdysozoa</taxon>
        <taxon>Arthropoda</taxon>
        <taxon>Crustacea</taxon>
        <taxon>Oligostraca</taxon>
        <taxon>Ostracoda</taxon>
        <taxon>Podocopa</taxon>
        <taxon>Podocopida</taxon>
        <taxon>Cytherocopina</taxon>
        <taxon>Cytheroidea</taxon>
        <taxon>Cytherideidae</taxon>
        <taxon>Cyprideis</taxon>
    </lineage>
</organism>
<evidence type="ECO:0000256" key="5">
    <source>
        <dbReference type="ARBA" id="ARBA00022559"/>
    </source>
</evidence>
<evidence type="ECO:0000256" key="7">
    <source>
        <dbReference type="ARBA" id="ARBA00022729"/>
    </source>
</evidence>
<comment type="caution">
    <text evidence="11">Lacks conserved residue(s) required for the propagation of feature annotation.</text>
</comment>
<keyword evidence="5" id="KW-0560">Oxidoreductase</keyword>
<reference evidence="14" key="1">
    <citation type="submission" date="2020-11" db="EMBL/GenBank/DDBJ databases">
        <authorList>
            <person name="Tran Van P."/>
        </authorList>
    </citation>
    <scope>NUCLEOTIDE SEQUENCE</scope>
</reference>
<keyword evidence="4" id="KW-0964">Secreted</keyword>
<keyword evidence="11" id="KW-0245">EGF-like domain</keyword>
<dbReference type="PROSITE" id="PS50026">
    <property type="entry name" value="EGF_3"/>
    <property type="match status" value="1"/>
</dbReference>
<evidence type="ECO:0000256" key="8">
    <source>
        <dbReference type="ARBA" id="ARBA00023157"/>
    </source>
</evidence>
<dbReference type="SMART" id="SM00680">
    <property type="entry name" value="CLIP"/>
    <property type="match status" value="1"/>
</dbReference>
<dbReference type="FunFam" id="2.40.10.10:FF:000002">
    <property type="entry name" value="Transmembrane protease serine"/>
    <property type="match status" value="1"/>
</dbReference>
<dbReference type="Pfam" id="PF00008">
    <property type="entry name" value="EGF"/>
    <property type="match status" value="1"/>
</dbReference>
<dbReference type="Gene3D" id="2.40.10.10">
    <property type="entry name" value="Trypsin-like serine proteases"/>
    <property type="match status" value="3"/>
</dbReference>
<dbReference type="SUPFAM" id="SSF57196">
    <property type="entry name" value="EGF/Laminin"/>
    <property type="match status" value="1"/>
</dbReference>
<dbReference type="PROSITE" id="PS00134">
    <property type="entry name" value="TRYPSIN_HIS"/>
    <property type="match status" value="1"/>
</dbReference>
<evidence type="ECO:0000313" key="14">
    <source>
        <dbReference type="EMBL" id="CAD7228088.1"/>
    </source>
</evidence>
<evidence type="ECO:0000256" key="10">
    <source>
        <dbReference type="ARBA" id="ARBA00024195"/>
    </source>
</evidence>
<keyword evidence="6" id="KW-0408">Iron</keyword>
<dbReference type="PROSITE" id="PS00022">
    <property type="entry name" value="EGF_1"/>
    <property type="match status" value="1"/>
</dbReference>
<dbReference type="FunFam" id="1.10.640.10:FF:000003">
    <property type="entry name" value="chorion peroxidase"/>
    <property type="match status" value="1"/>
</dbReference>
<evidence type="ECO:0000256" key="1">
    <source>
        <dbReference type="ARBA" id="ARBA00001970"/>
    </source>
</evidence>
<dbReference type="PROSITE" id="PS01187">
    <property type="entry name" value="EGF_CA"/>
    <property type="match status" value="1"/>
</dbReference>
<dbReference type="InterPro" id="IPR001881">
    <property type="entry name" value="EGF-like_Ca-bd_dom"/>
</dbReference>
<dbReference type="GO" id="GO:0020037">
    <property type="term" value="F:heme binding"/>
    <property type="evidence" value="ECO:0007669"/>
    <property type="project" value="InterPro"/>
</dbReference>
<dbReference type="PROSITE" id="PS50240">
    <property type="entry name" value="TRYPSIN_DOM"/>
    <property type="match status" value="1"/>
</dbReference>
<dbReference type="InterPro" id="IPR037120">
    <property type="entry name" value="Haem_peroxidase_sf_animal"/>
</dbReference>
<feature type="compositionally biased region" description="Low complexity" evidence="12">
    <location>
        <begin position="1645"/>
        <end position="1807"/>
    </location>
</feature>
<keyword evidence="9" id="KW-0325">Glycoprotein</keyword>
<accession>A0A7R8ZQ36</accession>
<gene>
    <name evidence="14" type="ORF">CTOB1V02_LOCUS5977</name>
</gene>
<dbReference type="PANTHER" id="PTHR11475:SF4">
    <property type="entry name" value="CHORION PEROXIDASE"/>
    <property type="match status" value="1"/>
</dbReference>
<dbReference type="Gene3D" id="1.10.640.10">
    <property type="entry name" value="Haem peroxidase domain superfamily, animal type"/>
    <property type="match status" value="1"/>
</dbReference>
<evidence type="ECO:0000256" key="13">
    <source>
        <dbReference type="SAM" id="Phobius"/>
    </source>
</evidence>
<dbReference type="InterPro" id="IPR033116">
    <property type="entry name" value="TRYPSIN_SER"/>
</dbReference>
<dbReference type="GO" id="GO:0005509">
    <property type="term" value="F:calcium ion binding"/>
    <property type="evidence" value="ECO:0007669"/>
    <property type="project" value="InterPro"/>
</dbReference>
<feature type="region of interest" description="Disordered" evidence="12">
    <location>
        <begin position="552"/>
        <end position="588"/>
    </location>
</feature>
<dbReference type="EMBL" id="OB661379">
    <property type="protein sequence ID" value="CAD7228088.1"/>
    <property type="molecule type" value="Genomic_DNA"/>
</dbReference>
<keyword evidence="6" id="KW-0479">Metal-binding</keyword>
<keyword evidence="13" id="KW-1133">Transmembrane helix</keyword>
<feature type="region of interest" description="Disordered" evidence="12">
    <location>
        <begin position="482"/>
        <end position="522"/>
    </location>
</feature>
<feature type="region of interest" description="Disordered" evidence="12">
    <location>
        <begin position="264"/>
        <end position="284"/>
    </location>
</feature>
<evidence type="ECO:0000256" key="9">
    <source>
        <dbReference type="ARBA" id="ARBA00023180"/>
    </source>
</evidence>
<dbReference type="GO" id="GO:0004601">
    <property type="term" value="F:peroxidase activity"/>
    <property type="evidence" value="ECO:0007669"/>
    <property type="project" value="UniProtKB-KW"/>
</dbReference>
<keyword evidence="13" id="KW-0812">Transmembrane</keyword>
<dbReference type="GO" id="GO:0005576">
    <property type="term" value="C:extracellular region"/>
    <property type="evidence" value="ECO:0007669"/>
    <property type="project" value="UniProtKB-SubCell"/>
</dbReference>
<evidence type="ECO:0000256" key="3">
    <source>
        <dbReference type="ARBA" id="ARBA00008928"/>
    </source>
</evidence>
<dbReference type="SUPFAM" id="SSF50494">
    <property type="entry name" value="Trypsin-like serine proteases"/>
    <property type="match status" value="1"/>
</dbReference>
<dbReference type="InterPro" id="IPR022700">
    <property type="entry name" value="CLIP"/>
</dbReference>
<dbReference type="InterPro" id="IPR018097">
    <property type="entry name" value="EGF_Ca-bd_CS"/>
</dbReference>
<dbReference type="PANTHER" id="PTHR11475">
    <property type="entry name" value="OXIDASE/PEROXIDASE"/>
    <property type="match status" value="1"/>
</dbReference>
<feature type="region of interest" description="Disordered" evidence="12">
    <location>
        <begin position="1612"/>
        <end position="1807"/>
    </location>
</feature>
<dbReference type="InterPro" id="IPR010255">
    <property type="entry name" value="Haem_peroxidase_sf"/>
</dbReference>
<comment type="cofactor">
    <cofactor evidence="1">
        <name>heme b</name>
        <dbReference type="ChEBI" id="CHEBI:60344"/>
    </cofactor>
</comment>
<dbReference type="InterPro" id="IPR000742">
    <property type="entry name" value="EGF"/>
</dbReference>
<evidence type="ECO:0000256" key="11">
    <source>
        <dbReference type="PROSITE-ProRule" id="PRU00076"/>
    </source>
</evidence>
<keyword evidence="6" id="KW-0349">Heme</keyword>
<dbReference type="SMART" id="SM00179">
    <property type="entry name" value="EGF_CA"/>
    <property type="match status" value="6"/>
</dbReference>
<proteinExistence type="inferred from homology"/>
<dbReference type="SMART" id="SM00181">
    <property type="entry name" value="EGF"/>
    <property type="match status" value="7"/>
</dbReference>
<dbReference type="Pfam" id="PF00089">
    <property type="entry name" value="Trypsin"/>
    <property type="match status" value="2"/>
</dbReference>
<dbReference type="GO" id="GO:0006979">
    <property type="term" value="P:response to oxidative stress"/>
    <property type="evidence" value="ECO:0007669"/>
    <property type="project" value="InterPro"/>
</dbReference>
<dbReference type="InterPro" id="IPR001254">
    <property type="entry name" value="Trypsin_dom"/>
</dbReference>
<feature type="compositionally biased region" description="Low complexity" evidence="12">
    <location>
        <begin position="512"/>
        <end position="522"/>
    </location>
</feature>
<dbReference type="InterPro" id="IPR018114">
    <property type="entry name" value="TRYPSIN_HIS"/>
</dbReference>
<dbReference type="PROSITE" id="PS50292">
    <property type="entry name" value="PEROXIDASE_3"/>
    <property type="match status" value="1"/>
</dbReference>
<dbReference type="Gene3D" id="2.10.25.10">
    <property type="entry name" value="Laminin"/>
    <property type="match status" value="3"/>
</dbReference>
<dbReference type="InterPro" id="IPR019791">
    <property type="entry name" value="Haem_peroxidase_animal"/>
</dbReference>
<feature type="transmembrane region" description="Helical" evidence="13">
    <location>
        <begin position="2479"/>
        <end position="2500"/>
    </location>
</feature>
<dbReference type="GO" id="GO:0004252">
    <property type="term" value="F:serine-type endopeptidase activity"/>
    <property type="evidence" value="ECO:0007669"/>
    <property type="project" value="InterPro"/>
</dbReference>
<feature type="compositionally biased region" description="Basic and acidic residues" evidence="12">
    <location>
        <begin position="1615"/>
        <end position="1624"/>
    </location>
</feature>
<dbReference type="GO" id="GO:0006508">
    <property type="term" value="P:proteolysis"/>
    <property type="evidence" value="ECO:0007669"/>
    <property type="project" value="InterPro"/>
</dbReference>
<dbReference type="CDD" id="cd09823">
    <property type="entry name" value="peroxinectin_like"/>
    <property type="match status" value="1"/>
</dbReference>
<protein>
    <submittedName>
        <fullName evidence="14">Uncharacterized protein</fullName>
    </submittedName>
</protein>
<evidence type="ECO:0000256" key="2">
    <source>
        <dbReference type="ARBA" id="ARBA00004613"/>
    </source>
</evidence>
<keyword evidence="13" id="KW-0472">Membrane</keyword>
<dbReference type="PROSITE" id="PS00135">
    <property type="entry name" value="TRYPSIN_SER"/>
    <property type="match status" value="1"/>
</dbReference>